<accession>A0A7T8EPT9</accession>
<protein>
    <submittedName>
        <fullName evidence="1">Uncharacterized protein</fullName>
    </submittedName>
</protein>
<name>A0A7T8EPT9_9CAUD</name>
<keyword evidence="2" id="KW-1185">Reference proteome</keyword>
<evidence type="ECO:0000313" key="1">
    <source>
        <dbReference type="EMBL" id="QQO90445.1"/>
    </source>
</evidence>
<reference evidence="1 2" key="1">
    <citation type="submission" date="2020-12" db="EMBL/GenBank/DDBJ databases">
        <title>Complete genome sequence of Erwinia phage pEa_SNUABM_5.</title>
        <authorList>
            <person name="Kim S.G."/>
            <person name="Lee S.B."/>
            <person name="Kwon J."/>
            <person name="Park S.C."/>
        </authorList>
    </citation>
    <scope>NUCLEOTIDE SEQUENCE [LARGE SCALE GENOMIC DNA]</scope>
</reference>
<gene>
    <name evidence="1" type="ORF">pEaSNUABM5_00303</name>
</gene>
<dbReference type="Proteomes" id="UP000596123">
    <property type="component" value="Segment"/>
</dbReference>
<organism evidence="1 2">
    <name type="scientific">Erwinia phage pEa_SNUABM_5</name>
    <dbReference type="NCBI Taxonomy" id="2797313"/>
    <lineage>
        <taxon>Viruses</taxon>
        <taxon>Duplodnaviria</taxon>
        <taxon>Heunggongvirae</taxon>
        <taxon>Uroviricota</taxon>
        <taxon>Caudoviricetes</taxon>
        <taxon>Rivsvirus</taxon>
        <taxon>Rivsvirus SNUABM5</taxon>
    </lineage>
</organism>
<sequence length="110" mass="12505">MQAKLKQQIKHKAHAASGTHVVYQDEIHQFDSLITTLRLAVETNPNINNKKFARVVRDLINNNQYGTSEEVLAVLVVLYKSSNPLRDFAKLSEDALLSRDDDKQIMVDID</sequence>
<evidence type="ECO:0000313" key="2">
    <source>
        <dbReference type="Proteomes" id="UP000596123"/>
    </source>
</evidence>
<dbReference type="EMBL" id="MW366843">
    <property type="protein sequence ID" value="QQO90445.1"/>
    <property type="molecule type" value="Genomic_DNA"/>
</dbReference>
<proteinExistence type="predicted"/>